<dbReference type="Proteomes" id="UP000279275">
    <property type="component" value="Unassembled WGS sequence"/>
</dbReference>
<evidence type="ECO:0000313" key="2">
    <source>
        <dbReference type="Proteomes" id="UP000279275"/>
    </source>
</evidence>
<dbReference type="OrthoDB" id="5188961at2"/>
<dbReference type="AlphaFoldDB" id="A0A3M2KYJ2"/>
<comment type="caution">
    <text evidence="1">The sequence shown here is derived from an EMBL/GenBank/DDBJ whole genome shotgun (WGS) entry which is preliminary data.</text>
</comment>
<evidence type="ECO:0008006" key="3">
    <source>
        <dbReference type="Google" id="ProtNLM"/>
    </source>
</evidence>
<dbReference type="EMBL" id="RFFH01000010">
    <property type="protein sequence ID" value="RMI30351.1"/>
    <property type="molecule type" value="Genomic_DNA"/>
</dbReference>
<name>A0A3M2KYJ2_9NOCA</name>
<gene>
    <name evidence="1" type="ORF">EBN03_22155</name>
</gene>
<proteinExistence type="predicted"/>
<keyword evidence="2" id="KW-1185">Reference proteome</keyword>
<sequence length="277" mass="28902">MCSPSATLTAWAESWLAGRSAPDDVLDALRAWAPRQLVAAGDPVTGGHTGLPWPGGEILPAASGPGIMALLKLIREARTPAGARVRLVLPVPGDVRGLPPGGEFAAAAMEAEEGIVLGAPGGEGTGVVPQWIDDSTLQWTVYRTAVPAGTEPDMPLGEAEFAMRRAVRDAAEALARLHTTDRSGGGDPRELIEAELAEYARHTYPDTVPLRARRILDSADHVAAILTVAQREPASAPSSASAMAAQETLLRPLWNAIRAARLAAIHAPVAPRESPGT</sequence>
<evidence type="ECO:0000313" key="1">
    <source>
        <dbReference type="EMBL" id="RMI30351.1"/>
    </source>
</evidence>
<organism evidence="1 2">
    <name type="scientific">Nocardia stercoris</name>
    <dbReference type="NCBI Taxonomy" id="2483361"/>
    <lineage>
        <taxon>Bacteria</taxon>
        <taxon>Bacillati</taxon>
        <taxon>Actinomycetota</taxon>
        <taxon>Actinomycetes</taxon>
        <taxon>Mycobacteriales</taxon>
        <taxon>Nocardiaceae</taxon>
        <taxon>Nocardia</taxon>
    </lineage>
</organism>
<dbReference type="RefSeq" id="WP_122190019.1">
    <property type="nucleotide sequence ID" value="NZ_RFFH01000010.1"/>
</dbReference>
<accession>A0A3M2KYJ2</accession>
<reference evidence="1 2" key="1">
    <citation type="submission" date="2018-10" db="EMBL/GenBank/DDBJ databases">
        <title>Isolation from cow dung.</title>
        <authorList>
            <person name="Ling L."/>
        </authorList>
    </citation>
    <scope>NUCLEOTIDE SEQUENCE [LARGE SCALE GENOMIC DNA]</scope>
    <source>
        <strain evidence="1 2">NEAU-LL90</strain>
    </source>
</reference>
<protein>
    <recommendedName>
        <fullName evidence="3">Serine/threonine protein kinase</fullName>
    </recommendedName>
</protein>